<name>A0A0G1U5S9_9BACT</name>
<keyword evidence="1" id="KW-1133">Transmembrane helix</keyword>
<protein>
    <submittedName>
        <fullName evidence="4">Peptidase M23</fullName>
    </submittedName>
</protein>
<dbReference type="EMBL" id="LCPB01000014">
    <property type="protein sequence ID" value="KKU89414.1"/>
    <property type="molecule type" value="Genomic_DNA"/>
</dbReference>
<comment type="caution">
    <text evidence="4">The sequence shown here is derived from an EMBL/GenBank/DDBJ whole genome shotgun (WGS) entry which is preliminary data.</text>
</comment>
<keyword evidence="1" id="KW-0472">Membrane</keyword>
<organism evidence="4 5">
    <name type="scientific">Candidatus Wolfebacteria bacterium GW2011_GWA2_47_9b</name>
    <dbReference type="NCBI Taxonomy" id="1619005"/>
    <lineage>
        <taxon>Bacteria</taxon>
        <taxon>Candidatus Wolfeibacteriota</taxon>
    </lineage>
</organism>
<feature type="signal peptide" evidence="2">
    <location>
        <begin position="1"/>
        <end position="22"/>
    </location>
</feature>
<keyword evidence="1" id="KW-0812">Transmembrane</keyword>
<dbReference type="AlphaFoldDB" id="A0A0G1U5S9"/>
<keyword evidence="2" id="KW-0732">Signal</keyword>
<dbReference type="PROSITE" id="PS50853">
    <property type="entry name" value="FN3"/>
    <property type="match status" value="1"/>
</dbReference>
<sequence>MTTIIKKITVVFLALFMVAGMAAPSATALAATFNNDSRDYATLQVSNYTRNPGSNSNWSNSVSASAGEVVSFLVYYHNTASDTASNTRIRVQLPSGAFTNRTVTGEVFSLTTSTVNGSASINLSSNQTLTFIPGSVSWYPNQSTVSQTLPNGQNGSEIVSSNGVLIGDIAGGWGAQGYIVFRAQVSSGSQSIVVNSSTNARSPYVTTRAASSVSRSSVLLRGAINPNGTLTTGWFEYGVTPSLGRTTIVQPMGQSQYSNAYSSVLSGLQAGTTYYYRAAAQNSYGTARGHILSFTTSGGVVAQIAPRTIVQRTATVRSEAVTIGDDALIILDPSIDVVRPNAGDTITYTIIYKNKTNTALRDAQLSIVLPEDIVYGEASVDPISVTDGQIAFNLGTIAARESGSIDITLMISEAVRANDSFSINALLDYANGRGDMQTVSAYLVFLVNDGTAGLASLSSVFGGLLDNWFIDLVLGLIIGFGIYHFFVRQKDEVLLVK</sequence>
<gene>
    <name evidence="4" type="ORF">UY19_C0014G0014</name>
</gene>
<accession>A0A0G1U5S9</accession>
<feature type="chain" id="PRO_5002539994" evidence="2">
    <location>
        <begin position="23"/>
        <end position="497"/>
    </location>
</feature>
<evidence type="ECO:0000259" key="3">
    <source>
        <dbReference type="PROSITE" id="PS50853"/>
    </source>
</evidence>
<feature type="transmembrane region" description="Helical" evidence="1">
    <location>
        <begin position="468"/>
        <end position="487"/>
    </location>
</feature>
<feature type="domain" description="Fibronectin type-III" evidence="3">
    <location>
        <begin position="202"/>
        <end position="299"/>
    </location>
</feature>
<evidence type="ECO:0000256" key="1">
    <source>
        <dbReference type="SAM" id="Phobius"/>
    </source>
</evidence>
<evidence type="ECO:0000256" key="2">
    <source>
        <dbReference type="SAM" id="SignalP"/>
    </source>
</evidence>
<reference evidence="4 5" key="1">
    <citation type="journal article" date="2015" name="Nature">
        <title>rRNA introns, odd ribosomes, and small enigmatic genomes across a large radiation of phyla.</title>
        <authorList>
            <person name="Brown C.T."/>
            <person name="Hug L.A."/>
            <person name="Thomas B.C."/>
            <person name="Sharon I."/>
            <person name="Castelle C.J."/>
            <person name="Singh A."/>
            <person name="Wilkins M.J."/>
            <person name="Williams K.H."/>
            <person name="Banfield J.F."/>
        </authorList>
    </citation>
    <scope>NUCLEOTIDE SEQUENCE [LARGE SCALE GENOMIC DNA]</scope>
</reference>
<evidence type="ECO:0000313" key="5">
    <source>
        <dbReference type="Proteomes" id="UP000033882"/>
    </source>
</evidence>
<evidence type="ECO:0000313" key="4">
    <source>
        <dbReference type="EMBL" id="KKU89414.1"/>
    </source>
</evidence>
<dbReference type="Proteomes" id="UP000033882">
    <property type="component" value="Unassembled WGS sequence"/>
</dbReference>
<dbReference type="InterPro" id="IPR003961">
    <property type="entry name" value="FN3_dom"/>
</dbReference>
<proteinExistence type="predicted"/>